<accession>A0A2Z5ZKS6</accession>
<name>A0A2Z5ZKS6_9PROT</name>
<reference evidence="2 5" key="2">
    <citation type="submission" date="2018-02" db="EMBL/GenBank/DDBJ databases">
        <title>Acetobacter orientalis genome.</title>
        <authorList>
            <person name="Nakashima N."/>
            <person name="Tamura T."/>
        </authorList>
    </citation>
    <scope>NUCLEOTIDE SEQUENCE [LARGE SCALE GENOMIC DNA]</scope>
    <source>
        <strain evidence="2 5">FAN1</strain>
    </source>
</reference>
<protein>
    <submittedName>
        <fullName evidence="2">DsrE/DsrF-like family protein</fullName>
    </submittedName>
</protein>
<reference evidence="3 4" key="1">
    <citation type="submission" date="2012-11" db="EMBL/GenBank/DDBJ databases">
        <title>Whole genome sequence of Acetobacter orientalis 21F-2.</title>
        <authorList>
            <person name="Azuma Y."/>
            <person name="Higashiura N."/>
            <person name="Hirakawa H."/>
            <person name="Matsushita K."/>
        </authorList>
    </citation>
    <scope>NUCLEOTIDE SEQUENCE [LARGE SCALE GENOMIC DNA]</scope>
    <source>
        <strain evidence="3 4">21F-2</strain>
    </source>
</reference>
<gene>
    <name evidence="3" type="ORF">Abor_001_094</name>
    <name evidence="2" type="ORF">AcetOrient_orf04068</name>
</gene>
<dbReference type="SUPFAM" id="SSF75169">
    <property type="entry name" value="DsrEFH-like"/>
    <property type="match status" value="1"/>
</dbReference>
<dbReference type="EMBL" id="AP018515">
    <property type="protein sequence ID" value="BBC81023.1"/>
    <property type="molecule type" value="Genomic_DNA"/>
</dbReference>
<dbReference type="STRING" id="1231341.Abor_001_094"/>
<dbReference type="EMBL" id="BAMX01000001">
    <property type="protein sequence ID" value="GAN64812.1"/>
    <property type="molecule type" value="Genomic_DNA"/>
</dbReference>
<feature type="region of interest" description="Disordered" evidence="1">
    <location>
        <begin position="1"/>
        <end position="22"/>
    </location>
</feature>
<dbReference type="Proteomes" id="UP000032670">
    <property type="component" value="Unassembled WGS sequence"/>
</dbReference>
<dbReference type="AlphaFoldDB" id="A0A2Z5ZKS6"/>
<evidence type="ECO:0000313" key="5">
    <source>
        <dbReference type="Proteomes" id="UP000270034"/>
    </source>
</evidence>
<evidence type="ECO:0000313" key="3">
    <source>
        <dbReference type="EMBL" id="GAN64812.1"/>
    </source>
</evidence>
<evidence type="ECO:0000256" key="1">
    <source>
        <dbReference type="SAM" id="MobiDB-lite"/>
    </source>
</evidence>
<sequence length="165" mass="17088">MSLSSGSRTPPTPAPAPHHPTGAALGLSGLSVDLSQREGGVCDLAIMVVEARYERIHAALMLAVTACALGQHVVLFGMGAGVAAFCQNWDGLEQAERDAGRQEAGVAGIQDLRTALLEFEEASLLVCDSGLKAMKLPDEALVEGVACVGLPTFMDRAGTARLAVF</sequence>
<keyword evidence="4" id="KW-1185">Reference proteome</keyword>
<dbReference type="InterPro" id="IPR027396">
    <property type="entry name" value="DsrEFH-like"/>
</dbReference>
<dbReference type="Proteomes" id="UP000270034">
    <property type="component" value="Chromosome"/>
</dbReference>
<dbReference type="Gene3D" id="3.40.1260.10">
    <property type="entry name" value="DsrEFH-like"/>
    <property type="match status" value="1"/>
</dbReference>
<dbReference type="InterPro" id="IPR003787">
    <property type="entry name" value="Sulphur_relay_DsrE/F-like"/>
</dbReference>
<dbReference type="Pfam" id="PF02635">
    <property type="entry name" value="DsrE"/>
    <property type="match status" value="1"/>
</dbReference>
<accession>A0A0D6NFI2</accession>
<dbReference type="GeneID" id="76202944"/>
<evidence type="ECO:0000313" key="4">
    <source>
        <dbReference type="Proteomes" id="UP000032670"/>
    </source>
</evidence>
<dbReference type="RefSeq" id="WP_048839855.1">
    <property type="nucleotide sequence ID" value="NZ_BAMX01000001.1"/>
</dbReference>
<evidence type="ECO:0000313" key="2">
    <source>
        <dbReference type="EMBL" id="BBC81023.1"/>
    </source>
</evidence>
<proteinExistence type="predicted"/>
<dbReference type="KEGG" id="aot:AcetOri_orf04068"/>
<organism evidence="2 5">
    <name type="scientific">Acetobacter orientalis</name>
    <dbReference type="NCBI Taxonomy" id="146474"/>
    <lineage>
        <taxon>Bacteria</taxon>
        <taxon>Pseudomonadati</taxon>
        <taxon>Pseudomonadota</taxon>
        <taxon>Alphaproteobacteria</taxon>
        <taxon>Acetobacterales</taxon>
        <taxon>Acetobacteraceae</taxon>
        <taxon>Acetobacter</taxon>
    </lineage>
</organism>